<dbReference type="KEGG" id="psin:CAK95_12530"/>
<proteinExistence type="inferred from homology"/>
<reference evidence="9 10" key="1">
    <citation type="submission" date="2017-05" db="EMBL/GenBank/DDBJ databases">
        <title>Full genome sequence of Pseudorhodoplanes sinuspersici.</title>
        <authorList>
            <person name="Dastgheib S.M.M."/>
            <person name="Shavandi M."/>
            <person name="Tirandaz H."/>
        </authorList>
    </citation>
    <scope>NUCLEOTIDE SEQUENCE [LARGE SCALE GENOMIC DNA]</scope>
    <source>
        <strain evidence="9 10">RIPI110</strain>
    </source>
</reference>
<dbReference type="Proteomes" id="UP000194137">
    <property type="component" value="Chromosome"/>
</dbReference>
<dbReference type="GO" id="GO:0051213">
    <property type="term" value="F:dioxygenase activity"/>
    <property type="evidence" value="ECO:0007669"/>
    <property type="project" value="UniProtKB-KW"/>
</dbReference>
<dbReference type="PRINTS" id="PR00090">
    <property type="entry name" value="RNGDIOXGNASE"/>
</dbReference>
<keyword evidence="3" id="KW-0479">Metal-binding</keyword>
<dbReference type="InterPro" id="IPR036922">
    <property type="entry name" value="Rieske_2Fe-2S_sf"/>
</dbReference>
<dbReference type="OrthoDB" id="7456916at2"/>
<evidence type="ECO:0000256" key="8">
    <source>
        <dbReference type="ARBA" id="ARBA00023027"/>
    </source>
</evidence>
<keyword evidence="7" id="KW-0411">Iron-sulfur</keyword>
<dbReference type="PROSITE" id="PS00570">
    <property type="entry name" value="RING_HYDROXYL_ALPHA"/>
    <property type="match status" value="1"/>
</dbReference>
<dbReference type="InterPro" id="IPR001663">
    <property type="entry name" value="Rng_hydr_dOase-A"/>
</dbReference>
<dbReference type="PROSITE" id="PS51296">
    <property type="entry name" value="RIESKE"/>
    <property type="match status" value="1"/>
</dbReference>
<dbReference type="InterPro" id="IPR015881">
    <property type="entry name" value="ARHD_Rieske_2Fe_2S"/>
</dbReference>
<evidence type="ECO:0000256" key="4">
    <source>
        <dbReference type="ARBA" id="ARBA00022964"/>
    </source>
</evidence>
<keyword evidence="10" id="KW-1185">Reference proteome</keyword>
<dbReference type="GO" id="GO:0005506">
    <property type="term" value="F:iron ion binding"/>
    <property type="evidence" value="ECO:0007669"/>
    <property type="project" value="InterPro"/>
</dbReference>
<evidence type="ECO:0000313" key="10">
    <source>
        <dbReference type="Proteomes" id="UP000194137"/>
    </source>
</evidence>
<keyword evidence="5" id="KW-0560">Oxidoreductase</keyword>
<dbReference type="InterPro" id="IPR017941">
    <property type="entry name" value="Rieske_2Fe-2S"/>
</dbReference>
<evidence type="ECO:0000256" key="2">
    <source>
        <dbReference type="ARBA" id="ARBA00022714"/>
    </source>
</evidence>
<dbReference type="Pfam" id="PF00848">
    <property type="entry name" value="Ring_hydroxyl_A"/>
    <property type="match status" value="1"/>
</dbReference>
<dbReference type="STRING" id="1235591.CAK95_12530"/>
<dbReference type="Gene3D" id="3.90.380.10">
    <property type="entry name" value="Naphthalene 1,2-dioxygenase Alpha Subunit, Chain A, domain 1"/>
    <property type="match status" value="1"/>
</dbReference>
<dbReference type="PANTHER" id="PTHR43756:SF1">
    <property type="entry name" value="3-PHENYLPROPIONATE_CINNAMIC ACID DIOXYGENASE SUBUNIT ALPHA"/>
    <property type="match status" value="1"/>
</dbReference>
<accession>A0A1W6ZQZ8</accession>
<dbReference type="PANTHER" id="PTHR43756">
    <property type="entry name" value="CHOLINE MONOOXYGENASE, CHLOROPLASTIC"/>
    <property type="match status" value="1"/>
</dbReference>
<keyword evidence="8" id="KW-0520">NAD</keyword>
<evidence type="ECO:0000256" key="6">
    <source>
        <dbReference type="ARBA" id="ARBA00023004"/>
    </source>
</evidence>
<dbReference type="AlphaFoldDB" id="A0A1W6ZQZ8"/>
<evidence type="ECO:0000256" key="5">
    <source>
        <dbReference type="ARBA" id="ARBA00023002"/>
    </source>
</evidence>
<sequence>MTIARTKVSNRLRNAPLYDWDELVQEDRVHRLLYTDPAIFDAEMTHIFGGTWVYLAHESQIPNPNDFITAKLGLRPLIMTRDENGVIRALYNRCTHRGTTLCRWDRGNSRSFQCPYHGWNFANTGKLRGVPWADGYAEKLVKDPKYNLAQVPRVESYRGFIFGTLNLDAPPLGDYLGPIRKPIDEWLDRNPGGKVIVCEANRLKYKGNWKLAYDNSGDGYHVVYSHRSLLETENRFRDEDTSKGMSYYQTSSPDSLPMYIQYMGNGHHFKDKRPNLQSRPGGLWAIESLHPGMEHVQGKLRQRYGERAESMLDLAGSEPVNINVFPNLSLLGNHIQVFQPVSMEETDAIWYGTMIEDVDGTLGEDVVKDINALRMRTQEGFPNFGEVDDITNFEQIQRGLMCPEDEWIYMNRGLGIPDRIHTLEDGTIKGPATDELFMREYIREWKRLMKAEPNIAIEREIRA</sequence>
<evidence type="ECO:0000313" key="9">
    <source>
        <dbReference type="EMBL" id="ARP99813.1"/>
    </source>
</evidence>
<gene>
    <name evidence="9" type="ORF">CAK95_12530</name>
</gene>
<organism evidence="9 10">
    <name type="scientific">Pseudorhodoplanes sinuspersici</name>
    <dbReference type="NCBI Taxonomy" id="1235591"/>
    <lineage>
        <taxon>Bacteria</taxon>
        <taxon>Pseudomonadati</taxon>
        <taxon>Pseudomonadota</taxon>
        <taxon>Alphaproteobacteria</taxon>
        <taxon>Hyphomicrobiales</taxon>
        <taxon>Pseudorhodoplanes</taxon>
    </lineage>
</organism>
<keyword evidence="4" id="KW-0223">Dioxygenase</keyword>
<keyword evidence="2" id="KW-0001">2Fe-2S</keyword>
<evidence type="ECO:0000256" key="1">
    <source>
        <dbReference type="ARBA" id="ARBA00008751"/>
    </source>
</evidence>
<dbReference type="InterPro" id="IPR015879">
    <property type="entry name" value="Ring_hydroxy_dOase_asu_C_dom"/>
</dbReference>
<dbReference type="Gene3D" id="2.102.10.10">
    <property type="entry name" value="Rieske [2Fe-2S] iron-sulphur domain"/>
    <property type="match status" value="1"/>
</dbReference>
<evidence type="ECO:0000256" key="7">
    <source>
        <dbReference type="ARBA" id="ARBA00023014"/>
    </source>
</evidence>
<keyword evidence="6" id="KW-0408">Iron</keyword>
<dbReference type="SUPFAM" id="SSF50022">
    <property type="entry name" value="ISP domain"/>
    <property type="match status" value="1"/>
</dbReference>
<protein>
    <submittedName>
        <fullName evidence="9">Uncharacterized protein</fullName>
    </submittedName>
</protein>
<dbReference type="SUPFAM" id="SSF55961">
    <property type="entry name" value="Bet v1-like"/>
    <property type="match status" value="1"/>
</dbReference>
<dbReference type="GO" id="GO:0051537">
    <property type="term" value="F:2 iron, 2 sulfur cluster binding"/>
    <property type="evidence" value="ECO:0007669"/>
    <property type="project" value="UniProtKB-KW"/>
</dbReference>
<comment type="similarity">
    <text evidence="1">Belongs to the bacterial ring-hydroxylating dioxygenase alpha subunit family.</text>
</comment>
<dbReference type="RefSeq" id="WP_086088217.1">
    <property type="nucleotide sequence ID" value="NZ_CP021112.1"/>
</dbReference>
<name>A0A1W6ZQZ8_9HYPH</name>
<evidence type="ECO:0000256" key="3">
    <source>
        <dbReference type="ARBA" id="ARBA00022723"/>
    </source>
</evidence>
<dbReference type="Pfam" id="PF00355">
    <property type="entry name" value="Rieske"/>
    <property type="match status" value="1"/>
</dbReference>
<dbReference type="EMBL" id="CP021112">
    <property type="protein sequence ID" value="ARP99813.1"/>
    <property type="molecule type" value="Genomic_DNA"/>
</dbReference>